<dbReference type="Proteomes" id="UP000251120">
    <property type="component" value="Chromosome"/>
</dbReference>
<keyword evidence="1" id="KW-1133">Transmembrane helix</keyword>
<keyword evidence="1" id="KW-0812">Transmembrane</keyword>
<organism evidence="2 4">
    <name type="scientific">Francisella adeliensis</name>
    <dbReference type="NCBI Taxonomy" id="2007306"/>
    <lineage>
        <taxon>Bacteria</taxon>
        <taxon>Pseudomonadati</taxon>
        <taxon>Pseudomonadota</taxon>
        <taxon>Gammaproteobacteria</taxon>
        <taxon>Thiotrichales</taxon>
        <taxon>Francisellaceae</taxon>
        <taxon>Francisella</taxon>
    </lineage>
</organism>
<reference evidence="3 5" key="2">
    <citation type="submission" date="2019-08" db="EMBL/GenBank/DDBJ databases">
        <title>Complete genome sequences of Francisella adeliensis (FSC1325 and FSC1326).</title>
        <authorList>
            <person name="Ohrman C."/>
            <person name="Uneklint I."/>
            <person name="Vallesi A."/>
            <person name="Karlsson L."/>
            <person name="Sjodin A."/>
        </authorList>
    </citation>
    <scope>NUCLEOTIDE SEQUENCE [LARGE SCALE GENOMIC DNA]</scope>
    <source>
        <strain evidence="3 5">FSC1325</strain>
    </source>
</reference>
<sequence length="64" mass="7168">MILASLLAVVVALIVTVVVARVLYRFSFKRGLLQSRKDYMINAVIVAFVFFCVSSIVYVTLINI</sequence>
<dbReference type="KEGG" id="fad:CDH04_08205"/>
<evidence type="ECO:0000313" key="4">
    <source>
        <dbReference type="Proteomes" id="UP000251120"/>
    </source>
</evidence>
<protein>
    <submittedName>
        <fullName evidence="2">Uncharacterized protein</fullName>
    </submittedName>
</protein>
<dbReference type="Proteomes" id="UP000681131">
    <property type="component" value="Chromosome"/>
</dbReference>
<evidence type="ECO:0000313" key="5">
    <source>
        <dbReference type="Proteomes" id="UP000681131"/>
    </source>
</evidence>
<gene>
    <name evidence="2" type="ORF">CDH04_08205</name>
    <name evidence="3" type="ORF">FZC43_08210</name>
</gene>
<reference evidence="2 4" key="1">
    <citation type="submission" date="2017-06" db="EMBL/GenBank/DDBJ databases">
        <title>Complete genome of Francisella adeliensis.</title>
        <authorList>
            <person name="Vallesi A."/>
            <person name="Sjodin A."/>
        </authorList>
    </citation>
    <scope>NUCLEOTIDE SEQUENCE [LARGE SCALE GENOMIC DNA]</scope>
    <source>
        <strain evidence="2 4">FDC440</strain>
    </source>
</reference>
<keyword evidence="5" id="KW-1185">Reference proteome</keyword>
<dbReference type="OrthoDB" id="5606347at2"/>
<dbReference type="AlphaFoldDB" id="A0A2Z4XZR0"/>
<proteinExistence type="predicted"/>
<feature type="transmembrane region" description="Helical" evidence="1">
    <location>
        <begin position="39"/>
        <end position="61"/>
    </location>
</feature>
<evidence type="ECO:0000313" key="3">
    <source>
        <dbReference type="EMBL" id="QIW12624.1"/>
    </source>
</evidence>
<evidence type="ECO:0000313" key="2">
    <source>
        <dbReference type="EMBL" id="AXA34377.1"/>
    </source>
</evidence>
<name>A0A2Z4XZR0_9GAMM</name>
<dbReference type="RefSeq" id="WP_112870556.1">
    <property type="nucleotide sequence ID" value="NZ_CP021781.1"/>
</dbReference>
<dbReference type="EMBL" id="CP021781">
    <property type="protein sequence ID" value="AXA34377.1"/>
    <property type="molecule type" value="Genomic_DNA"/>
</dbReference>
<keyword evidence="1" id="KW-0472">Membrane</keyword>
<dbReference type="EMBL" id="CP043424">
    <property type="protein sequence ID" value="QIW12624.1"/>
    <property type="molecule type" value="Genomic_DNA"/>
</dbReference>
<accession>A0A2Z4XZR0</accession>
<evidence type="ECO:0000256" key="1">
    <source>
        <dbReference type="SAM" id="Phobius"/>
    </source>
</evidence>